<evidence type="ECO:0000256" key="1">
    <source>
        <dbReference type="SAM" id="MobiDB-lite"/>
    </source>
</evidence>
<dbReference type="PaxDb" id="55529-EKX32210"/>
<accession>L1I8N5</accession>
<dbReference type="AlphaFoldDB" id="L1I8N5"/>
<evidence type="ECO:0000313" key="3">
    <source>
        <dbReference type="EnsemblProtists" id="EKX32210"/>
    </source>
</evidence>
<evidence type="ECO:0000313" key="4">
    <source>
        <dbReference type="Proteomes" id="UP000011087"/>
    </source>
</evidence>
<dbReference type="RefSeq" id="XP_005819190.1">
    <property type="nucleotide sequence ID" value="XM_005819133.1"/>
</dbReference>
<protein>
    <submittedName>
        <fullName evidence="2 3">Uncharacterized protein</fullName>
    </submittedName>
</protein>
<keyword evidence="4" id="KW-1185">Reference proteome</keyword>
<organism evidence="2">
    <name type="scientific">Guillardia theta (strain CCMP2712)</name>
    <name type="common">Cryptophyte</name>
    <dbReference type="NCBI Taxonomy" id="905079"/>
    <lineage>
        <taxon>Eukaryota</taxon>
        <taxon>Cryptophyceae</taxon>
        <taxon>Pyrenomonadales</taxon>
        <taxon>Geminigeraceae</taxon>
        <taxon>Guillardia</taxon>
    </lineage>
</organism>
<reference evidence="2 4" key="1">
    <citation type="journal article" date="2012" name="Nature">
        <title>Algal genomes reveal evolutionary mosaicism and the fate of nucleomorphs.</title>
        <authorList>
            <consortium name="DOE Joint Genome Institute"/>
            <person name="Curtis B.A."/>
            <person name="Tanifuji G."/>
            <person name="Burki F."/>
            <person name="Gruber A."/>
            <person name="Irimia M."/>
            <person name="Maruyama S."/>
            <person name="Arias M.C."/>
            <person name="Ball S.G."/>
            <person name="Gile G.H."/>
            <person name="Hirakawa Y."/>
            <person name="Hopkins J.F."/>
            <person name="Kuo A."/>
            <person name="Rensing S.A."/>
            <person name="Schmutz J."/>
            <person name="Symeonidi A."/>
            <person name="Elias M."/>
            <person name="Eveleigh R.J."/>
            <person name="Herman E.K."/>
            <person name="Klute M.J."/>
            <person name="Nakayama T."/>
            <person name="Obornik M."/>
            <person name="Reyes-Prieto A."/>
            <person name="Armbrust E.V."/>
            <person name="Aves S.J."/>
            <person name="Beiko R.G."/>
            <person name="Coutinho P."/>
            <person name="Dacks J.B."/>
            <person name="Durnford D.G."/>
            <person name="Fast N.M."/>
            <person name="Green B.R."/>
            <person name="Grisdale C.J."/>
            <person name="Hempel F."/>
            <person name="Henrissat B."/>
            <person name="Hoppner M.P."/>
            <person name="Ishida K."/>
            <person name="Kim E."/>
            <person name="Koreny L."/>
            <person name="Kroth P.G."/>
            <person name="Liu Y."/>
            <person name="Malik S.B."/>
            <person name="Maier U.G."/>
            <person name="McRose D."/>
            <person name="Mock T."/>
            <person name="Neilson J.A."/>
            <person name="Onodera N.T."/>
            <person name="Poole A.M."/>
            <person name="Pritham E.J."/>
            <person name="Richards T.A."/>
            <person name="Rocap G."/>
            <person name="Roy S.W."/>
            <person name="Sarai C."/>
            <person name="Schaack S."/>
            <person name="Shirato S."/>
            <person name="Slamovits C.H."/>
            <person name="Spencer D.F."/>
            <person name="Suzuki S."/>
            <person name="Worden A.Z."/>
            <person name="Zauner S."/>
            <person name="Barry K."/>
            <person name="Bell C."/>
            <person name="Bharti A.K."/>
            <person name="Crow J.A."/>
            <person name="Grimwood J."/>
            <person name="Kramer R."/>
            <person name="Lindquist E."/>
            <person name="Lucas S."/>
            <person name="Salamov A."/>
            <person name="McFadden G.I."/>
            <person name="Lane C.E."/>
            <person name="Keeling P.J."/>
            <person name="Gray M.W."/>
            <person name="Grigoriev I.V."/>
            <person name="Archibald J.M."/>
        </authorList>
    </citation>
    <scope>NUCLEOTIDE SEQUENCE</scope>
    <source>
        <strain evidence="2 4">CCMP2712</strain>
    </source>
</reference>
<gene>
    <name evidence="2" type="ORF">GUITHDRAFT_121599</name>
</gene>
<dbReference type="KEGG" id="gtt:GUITHDRAFT_121599"/>
<dbReference type="EnsemblProtists" id="EKX32210">
    <property type="protein sequence ID" value="EKX32210"/>
    <property type="gene ID" value="GUITHDRAFT_121599"/>
</dbReference>
<reference evidence="4" key="2">
    <citation type="submission" date="2012-11" db="EMBL/GenBank/DDBJ databases">
        <authorList>
            <person name="Kuo A."/>
            <person name="Curtis B.A."/>
            <person name="Tanifuji G."/>
            <person name="Burki F."/>
            <person name="Gruber A."/>
            <person name="Irimia M."/>
            <person name="Maruyama S."/>
            <person name="Arias M.C."/>
            <person name="Ball S.G."/>
            <person name="Gile G.H."/>
            <person name="Hirakawa Y."/>
            <person name="Hopkins J.F."/>
            <person name="Rensing S.A."/>
            <person name="Schmutz J."/>
            <person name="Symeonidi A."/>
            <person name="Elias M."/>
            <person name="Eveleigh R.J."/>
            <person name="Herman E.K."/>
            <person name="Klute M.J."/>
            <person name="Nakayama T."/>
            <person name="Obornik M."/>
            <person name="Reyes-Prieto A."/>
            <person name="Armbrust E.V."/>
            <person name="Aves S.J."/>
            <person name="Beiko R.G."/>
            <person name="Coutinho P."/>
            <person name="Dacks J.B."/>
            <person name="Durnford D.G."/>
            <person name="Fast N.M."/>
            <person name="Green B.R."/>
            <person name="Grisdale C."/>
            <person name="Hempe F."/>
            <person name="Henrissat B."/>
            <person name="Hoppner M.P."/>
            <person name="Ishida K.-I."/>
            <person name="Kim E."/>
            <person name="Koreny L."/>
            <person name="Kroth P.G."/>
            <person name="Liu Y."/>
            <person name="Malik S.-B."/>
            <person name="Maier U.G."/>
            <person name="McRose D."/>
            <person name="Mock T."/>
            <person name="Neilson J.A."/>
            <person name="Onodera N.T."/>
            <person name="Poole A.M."/>
            <person name="Pritham E.J."/>
            <person name="Richards T.A."/>
            <person name="Rocap G."/>
            <person name="Roy S.W."/>
            <person name="Sarai C."/>
            <person name="Schaack S."/>
            <person name="Shirato S."/>
            <person name="Slamovits C.H."/>
            <person name="Spencer D.F."/>
            <person name="Suzuki S."/>
            <person name="Worden A.Z."/>
            <person name="Zauner S."/>
            <person name="Barry K."/>
            <person name="Bell C."/>
            <person name="Bharti A.K."/>
            <person name="Crow J.A."/>
            <person name="Grimwood J."/>
            <person name="Kramer R."/>
            <person name="Lindquist E."/>
            <person name="Lucas S."/>
            <person name="Salamov A."/>
            <person name="McFadden G.I."/>
            <person name="Lane C.E."/>
            <person name="Keeling P.J."/>
            <person name="Gray M.W."/>
            <person name="Grigoriev I.V."/>
            <person name="Archibald J.M."/>
        </authorList>
    </citation>
    <scope>NUCLEOTIDE SEQUENCE</scope>
    <source>
        <strain evidence="4">CCMP2712</strain>
    </source>
</reference>
<reference evidence="3" key="3">
    <citation type="submission" date="2016-03" db="UniProtKB">
        <authorList>
            <consortium name="EnsemblProtists"/>
        </authorList>
    </citation>
    <scope>IDENTIFICATION</scope>
</reference>
<sequence length="190" mass="21316">MPTSLSRCPEDLDISTSHPSAQHVYGEPYGPSRPRVLRSSLKKTDSMSEGTAKNGSDPFYTLQSALSVFSCIPMSQSCSCVSCPIHNEDDGGGSHLQESSAPSKPAMRGMGDQKRRVSFTRYQQILEEQQRCVELRSMNLSFDQEHKLEDALLQAELEKRRKEKKETFDAGVRRLAQRTGCNCRPELFIL</sequence>
<proteinExistence type="predicted"/>
<dbReference type="Proteomes" id="UP000011087">
    <property type="component" value="Unassembled WGS sequence"/>
</dbReference>
<feature type="region of interest" description="Disordered" evidence="1">
    <location>
        <begin position="90"/>
        <end position="114"/>
    </location>
</feature>
<evidence type="ECO:0000313" key="2">
    <source>
        <dbReference type="EMBL" id="EKX32210.1"/>
    </source>
</evidence>
<dbReference type="HOGENOM" id="CLU_1430527_0_0_1"/>
<feature type="region of interest" description="Disordered" evidence="1">
    <location>
        <begin position="1"/>
        <end position="57"/>
    </location>
</feature>
<dbReference type="GeneID" id="17288952"/>
<name>L1I8N5_GUITC</name>
<dbReference type="EMBL" id="JH993204">
    <property type="protein sequence ID" value="EKX32210.1"/>
    <property type="molecule type" value="Genomic_DNA"/>
</dbReference>